<accession>A0A327QVI1</accession>
<dbReference type="Pfam" id="PF01764">
    <property type="entry name" value="Lipase_3"/>
    <property type="match status" value="1"/>
</dbReference>
<dbReference type="CDD" id="cd00519">
    <property type="entry name" value="Lipase_3"/>
    <property type="match status" value="1"/>
</dbReference>
<keyword evidence="1" id="KW-0378">Hydrolase</keyword>
<feature type="domain" description="Fungal lipase-type" evidence="5">
    <location>
        <begin position="97"/>
        <end position="241"/>
    </location>
</feature>
<keyword evidence="7" id="KW-1185">Reference proteome</keyword>
<evidence type="ECO:0000256" key="1">
    <source>
        <dbReference type="ARBA" id="ARBA00022801"/>
    </source>
</evidence>
<dbReference type="GO" id="GO:0004620">
    <property type="term" value="F:phospholipase activity"/>
    <property type="evidence" value="ECO:0007669"/>
    <property type="project" value="UniProtKB-ARBA"/>
</dbReference>
<dbReference type="PANTHER" id="PTHR31403">
    <property type="entry name" value="PHOSPHOLIPASE A1-IBETA2, CHLOROPLASTIC"/>
    <property type="match status" value="1"/>
</dbReference>
<gene>
    <name evidence="6" type="ORF">LX64_01041</name>
</gene>
<evidence type="ECO:0000259" key="5">
    <source>
        <dbReference type="Pfam" id="PF01764"/>
    </source>
</evidence>
<sequence length="290" mass="32451">MILHTSKCFADFLFLKPFFMPTQAPPNALLYASFIEEAYSVYENNPNDINPSLAAYGDFLNGYTLMYNLQMKDFFIDEKPYAYYGFIARNIATNEVIVAIRGTADATEWWDDFHFSLIPFYQGWGKVEEGFYDIYKTLKLVVPSTGESVMLLSDTITNDSWLQGTPAATLTITGHSLGASLATLYAASWAYNSPTPLQNTAIYTYASPKVGDSSFADQYNHFVTTGYRIYNKPDIVPHFPLNPLYEAVGTGYEVDSWNKAARSIPCFHALTTYMYMLGANASILGKCALS</sequence>
<name>A0A327QVI1_9BACT</name>
<dbReference type="InterPro" id="IPR002921">
    <property type="entry name" value="Fungal_lipase-type"/>
</dbReference>
<dbReference type="Gene3D" id="3.40.50.1820">
    <property type="entry name" value="alpha/beta hydrolase"/>
    <property type="match status" value="1"/>
</dbReference>
<dbReference type="EMBL" id="QLLL01000002">
    <property type="protein sequence ID" value="RAJ08390.1"/>
    <property type="molecule type" value="Genomic_DNA"/>
</dbReference>
<evidence type="ECO:0000256" key="4">
    <source>
        <dbReference type="ARBA" id="ARBA00023098"/>
    </source>
</evidence>
<protein>
    <submittedName>
        <fullName evidence="6">Lipase (Class 3)</fullName>
    </submittedName>
</protein>
<dbReference type="Proteomes" id="UP000249547">
    <property type="component" value="Unassembled WGS sequence"/>
</dbReference>
<evidence type="ECO:0000256" key="3">
    <source>
        <dbReference type="ARBA" id="ARBA00022963"/>
    </source>
</evidence>
<dbReference type="GO" id="GO:0016042">
    <property type="term" value="P:lipid catabolic process"/>
    <property type="evidence" value="ECO:0007669"/>
    <property type="project" value="UniProtKB-KW"/>
</dbReference>
<evidence type="ECO:0000313" key="7">
    <source>
        <dbReference type="Proteomes" id="UP000249547"/>
    </source>
</evidence>
<dbReference type="AlphaFoldDB" id="A0A327QVI1"/>
<evidence type="ECO:0000256" key="2">
    <source>
        <dbReference type="ARBA" id="ARBA00022946"/>
    </source>
</evidence>
<reference evidence="6 7" key="1">
    <citation type="submission" date="2018-06" db="EMBL/GenBank/DDBJ databases">
        <title>Genomic Encyclopedia of Archaeal and Bacterial Type Strains, Phase II (KMG-II): from individual species to whole genera.</title>
        <authorList>
            <person name="Goeker M."/>
        </authorList>
    </citation>
    <scope>NUCLEOTIDE SEQUENCE [LARGE SCALE GENOMIC DNA]</scope>
    <source>
        <strain evidence="6 7">DSM 23857</strain>
    </source>
</reference>
<dbReference type="InterPro" id="IPR029058">
    <property type="entry name" value="AB_hydrolase_fold"/>
</dbReference>
<dbReference type="SUPFAM" id="SSF53474">
    <property type="entry name" value="alpha/beta-Hydrolases"/>
    <property type="match status" value="1"/>
</dbReference>
<proteinExistence type="predicted"/>
<keyword evidence="4" id="KW-0443">Lipid metabolism</keyword>
<keyword evidence="2" id="KW-0809">Transit peptide</keyword>
<comment type="caution">
    <text evidence="6">The sequence shown here is derived from an EMBL/GenBank/DDBJ whole genome shotgun (WGS) entry which is preliminary data.</text>
</comment>
<organism evidence="6 7">
    <name type="scientific">Chitinophaga skermanii</name>
    <dbReference type="NCBI Taxonomy" id="331697"/>
    <lineage>
        <taxon>Bacteria</taxon>
        <taxon>Pseudomonadati</taxon>
        <taxon>Bacteroidota</taxon>
        <taxon>Chitinophagia</taxon>
        <taxon>Chitinophagales</taxon>
        <taxon>Chitinophagaceae</taxon>
        <taxon>Chitinophaga</taxon>
    </lineage>
</organism>
<evidence type="ECO:0000313" key="6">
    <source>
        <dbReference type="EMBL" id="RAJ08390.1"/>
    </source>
</evidence>
<keyword evidence="3" id="KW-0442">Lipid degradation</keyword>
<dbReference type="PANTHER" id="PTHR31403:SF7">
    <property type="entry name" value="PHOSPHOLIPASE A1-IGAMMA3, CHLOROPLASTIC"/>
    <property type="match status" value="1"/>
</dbReference>